<name>A0A7K1XTW7_9SPHI</name>
<reference evidence="2 3" key="1">
    <citation type="submission" date="2019-11" db="EMBL/GenBank/DDBJ databases">
        <title>Pedobacter sp. HMF7056 Genome sequencing and assembly.</title>
        <authorList>
            <person name="Kang H."/>
            <person name="Kim H."/>
            <person name="Joh K."/>
        </authorList>
    </citation>
    <scope>NUCLEOTIDE SEQUENCE [LARGE SCALE GENOMIC DNA]</scope>
    <source>
        <strain evidence="2 3">HMF7056</strain>
    </source>
</reference>
<comment type="caution">
    <text evidence="2">The sequence shown here is derived from an EMBL/GenBank/DDBJ whole genome shotgun (WGS) entry which is preliminary data.</text>
</comment>
<feature type="region of interest" description="Disordered" evidence="1">
    <location>
        <begin position="225"/>
        <end position="245"/>
    </location>
</feature>
<gene>
    <name evidence="2" type="ORF">GS398_03705</name>
</gene>
<organism evidence="2 3">
    <name type="scientific">Hufsiella ginkgonis</name>
    <dbReference type="NCBI Taxonomy" id="2695274"/>
    <lineage>
        <taxon>Bacteria</taxon>
        <taxon>Pseudomonadati</taxon>
        <taxon>Bacteroidota</taxon>
        <taxon>Sphingobacteriia</taxon>
        <taxon>Sphingobacteriales</taxon>
        <taxon>Sphingobacteriaceae</taxon>
        <taxon>Hufsiella</taxon>
    </lineage>
</organism>
<feature type="compositionally biased region" description="Basic and acidic residues" evidence="1">
    <location>
        <begin position="236"/>
        <end position="245"/>
    </location>
</feature>
<sequence length="245" mass="27667">MKTKFSTRLFITTVILLFSSLRMMAIDSKELVGAWGYGPPENRTVMIATDKIFSVANYDVPGKKLLATYGGTWRMEGDKLIVKIEWHSVKPEVAGNEYPYDTKIEGGKLKIPQTQEVYDRLDDGKPGALAGAWIITGNYANDKVSKRPAPFFPRRTMKVLSGKYFHWIAYNVESKQFMNAGGGTYTTVNGKYTENIEFFTKTAESVGKSLTFDYSFVDGDWRHKGEKSTGGPMDECWSKRETLEK</sequence>
<evidence type="ECO:0000256" key="1">
    <source>
        <dbReference type="SAM" id="MobiDB-lite"/>
    </source>
</evidence>
<dbReference type="AlphaFoldDB" id="A0A7K1XTW7"/>
<accession>A0A7K1XTW7</accession>
<protein>
    <submittedName>
        <fullName evidence="2">Membrane or secreted protein</fullName>
    </submittedName>
</protein>
<evidence type="ECO:0000313" key="2">
    <source>
        <dbReference type="EMBL" id="MXV14390.1"/>
    </source>
</evidence>
<dbReference type="EMBL" id="WVHS01000001">
    <property type="protein sequence ID" value="MXV14390.1"/>
    <property type="molecule type" value="Genomic_DNA"/>
</dbReference>
<proteinExistence type="predicted"/>
<evidence type="ECO:0000313" key="3">
    <source>
        <dbReference type="Proteomes" id="UP000451233"/>
    </source>
</evidence>
<dbReference type="Proteomes" id="UP000451233">
    <property type="component" value="Unassembled WGS sequence"/>
</dbReference>
<dbReference type="Gene3D" id="2.40.128.490">
    <property type="entry name" value="Uncharacterised protein PF14869, DUF4488"/>
    <property type="match status" value="1"/>
</dbReference>
<dbReference type="RefSeq" id="WP_160905364.1">
    <property type="nucleotide sequence ID" value="NZ_WVHS01000001.1"/>
</dbReference>
<keyword evidence="3" id="KW-1185">Reference proteome</keyword>